<accession>A0A829RAP6</accession>
<dbReference type="InterPro" id="IPR010719">
    <property type="entry name" value="MnmM_MeTrfase"/>
</dbReference>
<dbReference type="Gene3D" id="3.40.50.150">
    <property type="entry name" value="Vaccinia Virus protein VP39"/>
    <property type="match status" value="1"/>
</dbReference>
<dbReference type="InterPro" id="IPR029063">
    <property type="entry name" value="SAM-dependent_MTases_sf"/>
</dbReference>
<gene>
    <name evidence="1" type="ORF">LMUR_03602</name>
</gene>
<dbReference type="RefSeq" id="WP_003756152.1">
    <property type="nucleotide sequence ID" value="NZ_AODG01000004.1"/>
</dbReference>
<dbReference type="GO" id="GO:0032259">
    <property type="term" value="P:methylation"/>
    <property type="evidence" value="ECO:0007669"/>
    <property type="project" value="UniProtKB-KW"/>
</dbReference>
<protein>
    <submittedName>
        <fullName evidence="1">S-adenosylmethionine (SAM)-dependent methyltransferase</fullName>
    </submittedName>
</protein>
<sequence length="187" mass="20756">MTLLPILPFAHDLLKKAIRPGGQVIDGTCGNGNDTVLLAELVGENGQVFAFDIQSQAIEATRQKLTEQNLLAPVTLIQDSHDQISEHVKTPIQAAIFNLGYLPGGDKQITTRASSTIKSVEQILALLEPNGILIIVVYHGHPEGKIEKEQLEAFTTELPQQEFHVLQYRYVNQKNNPPYVLVIEKRK</sequence>
<comment type="caution">
    <text evidence="1">The sequence shown here is derived from an EMBL/GenBank/DDBJ whole genome shotgun (WGS) entry which is preliminary data.</text>
</comment>
<dbReference type="Proteomes" id="UP000019251">
    <property type="component" value="Unassembled WGS sequence"/>
</dbReference>
<evidence type="ECO:0000313" key="2">
    <source>
        <dbReference type="Proteomes" id="UP000019251"/>
    </source>
</evidence>
<reference evidence="1 2" key="1">
    <citation type="submission" date="2012-12" db="EMBL/GenBank/DDBJ databases">
        <title>Novel taxa of Listeriaceae from agricultural environments in the United States.</title>
        <authorList>
            <person name="den Bakker H.C."/>
            <person name="Allred A."/>
            <person name="Warchocki S."/>
            <person name="Wright E.M."/>
            <person name="Burrell A."/>
            <person name="Nightingale K.K."/>
            <person name="Kephart D."/>
            <person name="Wiedmann M."/>
        </authorList>
    </citation>
    <scope>NUCLEOTIDE SEQUENCE [LARGE SCALE GENOMIC DNA]</scope>
    <source>
        <strain evidence="1 2">FSL F6-1183</strain>
    </source>
</reference>
<dbReference type="PANTHER" id="PTHR35276:SF1">
    <property type="entry name" value="TRNA (MNM(5)S(2)U34)-METHYLTRANSFERASE, CHLOROPLASTIC"/>
    <property type="match status" value="1"/>
</dbReference>
<dbReference type="AlphaFoldDB" id="A0A829RAP6"/>
<name>A0A829RAP6_LISGR</name>
<dbReference type="SUPFAM" id="SSF53335">
    <property type="entry name" value="S-adenosyl-L-methionine-dependent methyltransferases"/>
    <property type="match status" value="1"/>
</dbReference>
<organism evidence="1 2">
    <name type="scientific">Listeria grayi FSL F6-1183</name>
    <dbReference type="NCBI Taxonomy" id="1265827"/>
    <lineage>
        <taxon>Bacteria</taxon>
        <taxon>Bacillati</taxon>
        <taxon>Bacillota</taxon>
        <taxon>Bacilli</taxon>
        <taxon>Bacillales</taxon>
        <taxon>Listeriaceae</taxon>
        <taxon>Listeria</taxon>
    </lineage>
</organism>
<keyword evidence="1" id="KW-0808">Transferase</keyword>
<evidence type="ECO:0000313" key="1">
    <source>
        <dbReference type="EMBL" id="EUJ30127.1"/>
    </source>
</evidence>
<dbReference type="Pfam" id="PF06962">
    <property type="entry name" value="rRNA_methylase"/>
    <property type="match status" value="1"/>
</dbReference>
<dbReference type="CDD" id="cd02440">
    <property type="entry name" value="AdoMet_MTases"/>
    <property type="match status" value="1"/>
</dbReference>
<dbReference type="PANTHER" id="PTHR35276">
    <property type="entry name" value="S-ADENOSYL-L-METHIONINE-DEPENDENT METHYLTRANSFERASES SUPERFAMILY PROTEIN"/>
    <property type="match status" value="1"/>
</dbReference>
<keyword evidence="1" id="KW-0489">Methyltransferase</keyword>
<dbReference type="GO" id="GO:0008168">
    <property type="term" value="F:methyltransferase activity"/>
    <property type="evidence" value="ECO:0007669"/>
    <property type="project" value="UniProtKB-KW"/>
</dbReference>
<dbReference type="EMBL" id="AODG01000004">
    <property type="protein sequence ID" value="EUJ30127.1"/>
    <property type="molecule type" value="Genomic_DNA"/>
</dbReference>
<proteinExistence type="predicted"/>